<dbReference type="PANTHER" id="PTHR30151">
    <property type="entry name" value="ALKANE SULFONATE ABC TRANSPORTER-RELATED, MEMBRANE SUBUNIT"/>
    <property type="match status" value="1"/>
</dbReference>
<comment type="subcellular location">
    <subcellularLocation>
        <location evidence="1 7">Cell membrane</location>
        <topology evidence="1 7">Multi-pass membrane protein</topology>
    </subcellularLocation>
</comment>
<evidence type="ECO:0000259" key="8">
    <source>
        <dbReference type="PROSITE" id="PS50928"/>
    </source>
</evidence>
<feature type="transmembrane region" description="Helical" evidence="7">
    <location>
        <begin position="29"/>
        <end position="53"/>
    </location>
</feature>
<dbReference type="AlphaFoldDB" id="A0A8H9IMN1"/>
<dbReference type="Pfam" id="PF00528">
    <property type="entry name" value="BPD_transp_1"/>
    <property type="match status" value="1"/>
</dbReference>
<keyword evidence="2 7" id="KW-0813">Transport</keyword>
<accession>A0A8H9IMN1</accession>
<dbReference type="EMBL" id="BMZN01000005">
    <property type="protein sequence ID" value="GHC55919.1"/>
    <property type="molecule type" value="Genomic_DNA"/>
</dbReference>
<organism evidence="9 10">
    <name type="scientific">Alcaligenes pakistanensis</name>
    <dbReference type="NCBI Taxonomy" id="1482717"/>
    <lineage>
        <taxon>Bacteria</taxon>
        <taxon>Pseudomonadati</taxon>
        <taxon>Pseudomonadota</taxon>
        <taxon>Betaproteobacteria</taxon>
        <taxon>Burkholderiales</taxon>
        <taxon>Alcaligenaceae</taxon>
        <taxon>Alcaligenes</taxon>
    </lineage>
</organism>
<evidence type="ECO:0000313" key="10">
    <source>
        <dbReference type="Proteomes" id="UP000608923"/>
    </source>
</evidence>
<keyword evidence="3" id="KW-1003">Cell membrane</keyword>
<dbReference type="Gene3D" id="1.10.3720.10">
    <property type="entry name" value="MetI-like"/>
    <property type="match status" value="1"/>
</dbReference>
<feature type="transmembrane region" description="Helical" evidence="7">
    <location>
        <begin position="193"/>
        <end position="210"/>
    </location>
</feature>
<evidence type="ECO:0000256" key="6">
    <source>
        <dbReference type="ARBA" id="ARBA00023136"/>
    </source>
</evidence>
<feature type="transmembrane region" description="Helical" evidence="7">
    <location>
        <begin position="250"/>
        <end position="274"/>
    </location>
</feature>
<evidence type="ECO:0000313" key="9">
    <source>
        <dbReference type="EMBL" id="GHC55919.1"/>
    </source>
</evidence>
<dbReference type="GO" id="GO:0010438">
    <property type="term" value="P:cellular response to sulfur starvation"/>
    <property type="evidence" value="ECO:0007669"/>
    <property type="project" value="TreeGrafter"/>
</dbReference>
<comment type="similarity">
    <text evidence="7">Belongs to the binding-protein-dependent transport system permease family.</text>
</comment>
<dbReference type="GO" id="GO:0005886">
    <property type="term" value="C:plasma membrane"/>
    <property type="evidence" value="ECO:0007669"/>
    <property type="project" value="UniProtKB-SubCell"/>
</dbReference>
<gene>
    <name evidence="9" type="ORF">GCM10010096_30880</name>
</gene>
<evidence type="ECO:0000256" key="4">
    <source>
        <dbReference type="ARBA" id="ARBA00022692"/>
    </source>
</evidence>
<dbReference type="PROSITE" id="PS50928">
    <property type="entry name" value="ABC_TM1"/>
    <property type="match status" value="1"/>
</dbReference>
<feature type="domain" description="ABC transmembrane type-1" evidence="8">
    <location>
        <begin position="87"/>
        <end position="267"/>
    </location>
</feature>
<dbReference type="Proteomes" id="UP000608923">
    <property type="component" value="Unassembled WGS sequence"/>
</dbReference>
<evidence type="ECO:0000256" key="5">
    <source>
        <dbReference type="ARBA" id="ARBA00022989"/>
    </source>
</evidence>
<evidence type="ECO:0000256" key="7">
    <source>
        <dbReference type="RuleBase" id="RU363032"/>
    </source>
</evidence>
<protein>
    <submittedName>
        <fullName evidence="9">ABC transporter permease</fullName>
    </submittedName>
</protein>
<dbReference type="InterPro" id="IPR000515">
    <property type="entry name" value="MetI-like"/>
</dbReference>
<comment type="caution">
    <text evidence="9">The sequence shown here is derived from an EMBL/GenBank/DDBJ whole genome shotgun (WGS) entry which is preliminary data.</text>
</comment>
<dbReference type="GO" id="GO:0055085">
    <property type="term" value="P:transmembrane transport"/>
    <property type="evidence" value="ECO:0007669"/>
    <property type="project" value="InterPro"/>
</dbReference>
<dbReference type="InterPro" id="IPR035906">
    <property type="entry name" value="MetI-like_sf"/>
</dbReference>
<name>A0A8H9IMN1_9BURK</name>
<keyword evidence="6 7" id="KW-0472">Membrane</keyword>
<evidence type="ECO:0000256" key="1">
    <source>
        <dbReference type="ARBA" id="ARBA00004651"/>
    </source>
</evidence>
<evidence type="ECO:0000256" key="3">
    <source>
        <dbReference type="ARBA" id="ARBA00022475"/>
    </source>
</evidence>
<dbReference type="PANTHER" id="PTHR30151:SF25">
    <property type="entry name" value="TAURINE TRANSPORT SYSTEM PERMEASE PROTEIN TAUC"/>
    <property type="match status" value="1"/>
</dbReference>
<keyword evidence="4 7" id="KW-0812">Transmembrane</keyword>
<feature type="transmembrane region" description="Helical" evidence="7">
    <location>
        <begin position="94"/>
        <end position="116"/>
    </location>
</feature>
<proteinExistence type="inferred from homology"/>
<keyword evidence="10" id="KW-1185">Reference proteome</keyword>
<feature type="transmembrane region" description="Helical" evidence="7">
    <location>
        <begin position="216"/>
        <end position="238"/>
    </location>
</feature>
<sequence>MSLSASASSSSVPQVVQSDRPVSVQRPKLNAWVSSTLWGLGGLLAGVLLWWLATAWSSSPLMHQFGPSAAFPSLLEILGWSETWMHVGASLQRIFVGLAISLGVGVPAGLLLGLSARAHAALTPLFQFLRMISPLSWMPIAVMAFGIGDAPIYFLLGVAGVWPVLLNTASGVRHLNPRWLMLGRSLAATKLETLLYLILPGIVGSVLTGSRLAIGVLWIVLVPCEMLGVSAGLGYLILDTRDRMAYSELMAVIVLIGLIGYLLDSALRALFAALGQR</sequence>
<reference evidence="10" key="1">
    <citation type="journal article" date="2019" name="Int. J. Syst. Evol. Microbiol.">
        <title>The Global Catalogue of Microorganisms (GCM) 10K type strain sequencing project: providing services to taxonomists for standard genome sequencing and annotation.</title>
        <authorList>
            <consortium name="The Broad Institute Genomics Platform"/>
            <consortium name="The Broad Institute Genome Sequencing Center for Infectious Disease"/>
            <person name="Wu L."/>
            <person name="Ma J."/>
        </authorList>
    </citation>
    <scope>NUCLEOTIDE SEQUENCE [LARGE SCALE GENOMIC DNA]</scope>
    <source>
        <strain evidence="10">KCTC 42083</strain>
    </source>
</reference>
<evidence type="ECO:0000256" key="2">
    <source>
        <dbReference type="ARBA" id="ARBA00022448"/>
    </source>
</evidence>
<dbReference type="SUPFAM" id="SSF161098">
    <property type="entry name" value="MetI-like"/>
    <property type="match status" value="1"/>
</dbReference>
<keyword evidence="5 7" id="KW-1133">Transmembrane helix</keyword>